<organism evidence="3 4">
    <name type="scientific">Metschnikowia bicuspidata</name>
    <dbReference type="NCBI Taxonomy" id="27322"/>
    <lineage>
        <taxon>Eukaryota</taxon>
        <taxon>Fungi</taxon>
        <taxon>Dikarya</taxon>
        <taxon>Ascomycota</taxon>
        <taxon>Saccharomycotina</taxon>
        <taxon>Pichiomycetes</taxon>
        <taxon>Metschnikowiaceae</taxon>
        <taxon>Metschnikowia</taxon>
    </lineage>
</organism>
<dbReference type="Proteomes" id="UP000268321">
    <property type="component" value="Unassembled WGS sequence"/>
</dbReference>
<keyword evidence="4" id="KW-1185">Reference proteome</keyword>
<dbReference type="PANTHER" id="PTHR46467:SF1">
    <property type="entry name" value="TETHER CONTAINING UBX DOMAIN FOR GLUT4"/>
    <property type="match status" value="1"/>
</dbReference>
<dbReference type="OrthoDB" id="440781at2759"/>
<evidence type="ECO:0000313" key="4">
    <source>
        <dbReference type="Proteomes" id="UP000268321"/>
    </source>
</evidence>
<dbReference type="Pfam" id="PF11470">
    <property type="entry name" value="TUG-UBL1"/>
    <property type="match status" value="1"/>
</dbReference>
<dbReference type="GO" id="GO:0006886">
    <property type="term" value="P:intracellular protein transport"/>
    <property type="evidence" value="ECO:0007669"/>
    <property type="project" value="TreeGrafter"/>
</dbReference>
<dbReference type="GO" id="GO:0005634">
    <property type="term" value="C:nucleus"/>
    <property type="evidence" value="ECO:0007669"/>
    <property type="project" value="TreeGrafter"/>
</dbReference>
<evidence type="ECO:0000256" key="1">
    <source>
        <dbReference type="SAM" id="MobiDB-lite"/>
    </source>
</evidence>
<feature type="compositionally biased region" description="Basic and acidic residues" evidence="1">
    <location>
        <begin position="460"/>
        <end position="471"/>
    </location>
</feature>
<gene>
    <name evidence="3" type="ORF">METBISCDRAFT_26498</name>
</gene>
<evidence type="ECO:0000313" key="3">
    <source>
        <dbReference type="EMBL" id="RKP31552.1"/>
    </source>
</evidence>
<sequence>MSYTFSVTYNSATKKVTCLPGTTINDLAALSIEKFKLPPDTNACLLHKGKALDGMLLIRLANLINNAKLDLVRVKLSEPVNLKIVGMCLGKSLTKILTVNRSISVAGLITQFFKECGEDIDWTKYSVELSAIQSRILNSSADLSAATVASLVGLGSNASLRLLVEDLEAKRLKERAQREQQQLRREQERQKMKDMLIKKDKGSSTASQPSVPPPTKAITKPKPEPVQKAELKYSLPENSSDSAAAEKLLSSGSLLPNALHESLTSDTPSDPAWRLPQDTQDTLYIPKSHLDTYENPDDDYNFTTRHAETYLKVIQGMQQPHKKIAAQAPTRYTIRLRFPDRSLLDLVMEDSAVLLGQLFKKIDSYVHPKFINTYTLKNGAPPFEKIQLGFSHNNTLLKNHPLFQQEKLLLVWEPEANLPGPYLNEELKAKNIIEIPAAKLESSRQNLPDDNPNQRKSAHSKIEKTKSEKRSSMPKWFRP</sequence>
<reference evidence="4" key="1">
    <citation type="journal article" date="2018" name="Nat. Microbiol.">
        <title>Leveraging single-cell genomics to expand the fungal tree of life.</title>
        <authorList>
            <person name="Ahrendt S.R."/>
            <person name="Quandt C.A."/>
            <person name="Ciobanu D."/>
            <person name="Clum A."/>
            <person name="Salamov A."/>
            <person name="Andreopoulos B."/>
            <person name="Cheng J.F."/>
            <person name="Woyke T."/>
            <person name="Pelin A."/>
            <person name="Henrissat B."/>
            <person name="Reynolds N.K."/>
            <person name="Benny G.L."/>
            <person name="Smith M.E."/>
            <person name="James T.Y."/>
            <person name="Grigoriev I.V."/>
        </authorList>
    </citation>
    <scope>NUCLEOTIDE SEQUENCE [LARGE SCALE GENOMIC DNA]</scope>
    <source>
        <strain evidence="4">Baker2002</strain>
    </source>
</reference>
<dbReference type="GO" id="GO:0012506">
    <property type="term" value="C:vesicle membrane"/>
    <property type="evidence" value="ECO:0007669"/>
    <property type="project" value="TreeGrafter"/>
</dbReference>
<dbReference type="PANTHER" id="PTHR46467">
    <property type="entry name" value="TETHER CONTAINING UBX DOMAIN FOR GLUT4"/>
    <property type="match status" value="1"/>
</dbReference>
<dbReference type="Gene3D" id="3.10.20.90">
    <property type="entry name" value="Phosphatidylinositol 3-kinase Catalytic Subunit, Chain A, domain 1"/>
    <property type="match status" value="1"/>
</dbReference>
<dbReference type="GO" id="GO:0005737">
    <property type="term" value="C:cytoplasm"/>
    <property type="evidence" value="ECO:0007669"/>
    <property type="project" value="TreeGrafter"/>
</dbReference>
<name>A0A4P9ZGK7_9ASCO</name>
<accession>A0A4P9ZGK7</accession>
<dbReference type="SUPFAM" id="SSF54236">
    <property type="entry name" value="Ubiquitin-like"/>
    <property type="match status" value="1"/>
</dbReference>
<dbReference type="InterPro" id="IPR029071">
    <property type="entry name" value="Ubiquitin-like_domsf"/>
</dbReference>
<feature type="region of interest" description="Disordered" evidence="1">
    <location>
        <begin position="196"/>
        <end position="227"/>
    </location>
</feature>
<feature type="domain" description="TUG ubiquitin-like" evidence="2">
    <location>
        <begin position="7"/>
        <end position="71"/>
    </location>
</feature>
<feature type="region of interest" description="Disordered" evidence="1">
    <location>
        <begin position="440"/>
        <end position="479"/>
    </location>
</feature>
<dbReference type="EMBL" id="ML004440">
    <property type="protein sequence ID" value="RKP31552.1"/>
    <property type="molecule type" value="Genomic_DNA"/>
</dbReference>
<evidence type="ECO:0000259" key="2">
    <source>
        <dbReference type="Pfam" id="PF11470"/>
    </source>
</evidence>
<dbReference type="AlphaFoldDB" id="A0A4P9ZGK7"/>
<protein>
    <recommendedName>
        <fullName evidence="2">TUG ubiquitin-like domain-containing protein</fullName>
    </recommendedName>
</protein>
<dbReference type="InterPro" id="IPR021569">
    <property type="entry name" value="TUG-UBL1"/>
</dbReference>
<proteinExistence type="predicted"/>